<dbReference type="AlphaFoldDB" id="A0A1I5Q5P9"/>
<reference evidence="2 3" key="1">
    <citation type="submission" date="2016-10" db="EMBL/GenBank/DDBJ databases">
        <authorList>
            <person name="de Groot N.N."/>
        </authorList>
    </citation>
    <scope>NUCLEOTIDE SEQUENCE [LARGE SCALE GENOMIC DNA]</scope>
    <source>
        <strain evidence="2 3">EP1-55-1</strain>
    </source>
</reference>
<protein>
    <submittedName>
        <fullName evidence="2">Helix-turn-helix domain-containing protein</fullName>
    </submittedName>
</protein>
<dbReference type="Gene3D" id="1.10.10.60">
    <property type="entry name" value="Homeodomain-like"/>
    <property type="match status" value="1"/>
</dbReference>
<evidence type="ECO:0000259" key="1">
    <source>
        <dbReference type="Pfam" id="PF13936"/>
    </source>
</evidence>
<evidence type="ECO:0000313" key="3">
    <source>
        <dbReference type="Proteomes" id="UP000199227"/>
    </source>
</evidence>
<dbReference type="Pfam" id="PF13936">
    <property type="entry name" value="HTH_38"/>
    <property type="match status" value="1"/>
</dbReference>
<dbReference type="Proteomes" id="UP000199227">
    <property type="component" value="Unassembled WGS sequence"/>
</dbReference>
<keyword evidence="3" id="KW-1185">Reference proteome</keyword>
<dbReference type="RefSeq" id="WP_092912499.1">
    <property type="nucleotide sequence ID" value="NZ_FOXB01000018.1"/>
</dbReference>
<evidence type="ECO:0000313" key="2">
    <source>
        <dbReference type="EMBL" id="SFP41623.1"/>
    </source>
</evidence>
<dbReference type="InterPro" id="IPR009057">
    <property type="entry name" value="Homeodomain-like_sf"/>
</dbReference>
<feature type="domain" description="Transposase IS30-like HTH" evidence="1">
    <location>
        <begin position="3"/>
        <end position="39"/>
    </location>
</feature>
<dbReference type="EMBL" id="FOXB01000018">
    <property type="protein sequence ID" value="SFP41623.1"/>
    <property type="molecule type" value="Genomic_DNA"/>
</dbReference>
<organism evidence="2 3">
    <name type="scientific">Hydrogenimonas thermophila</name>
    <dbReference type="NCBI Taxonomy" id="223786"/>
    <lineage>
        <taxon>Bacteria</taxon>
        <taxon>Pseudomonadati</taxon>
        <taxon>Campylobacterota</taxon>
        <taxon>Epsilonproteobacteria</taxon>
        <taxon>Campylobacterales</taxon>
        <taxon>Hydrogenimonadaceae</taxon>
        <taxon>Hydrogenimonas</taxon>
    </lineage>
</organism>
<proteinExistence type="predicted"/>
<dbReference type="InterPro" id="IPR025246">
    <property type="entry name" value="IS30-like_HTH"/>
</dbReference>
<accession>A0A1I5Q5P9</accession>
<dbReference type="SUPFAM" id="SSF46689">
    <property type="entry name" value="Homeodomain-like"/>
    <property type="match status" value="1"/>
</dbReference>
<name>A0A1I5Q5P9_9BACT</name>
<gene>
    <name evidence="2" type="ORF">SAMN05216234_11844</name>
</gene>
<sequence>MITYEEFVMIHTLHKQGYSIRAIARMTGLDRRTISKRLKEKELMPRKRVDNPFQP</sequence>